<evidence type="ECO:0000313" key="3">
    <source>
        <dbReference type="Proteomes" id="UP001642482"/>
    </source>
</evidence>
<proteinExistence type="predicted"/>
<evidence type="ECO:0000313" key="2">
    <source>
        <dbReference type="EMBL" id="CAK7238252.1"/>
    </source>
</evidence>
<accession>A0ABP0D1G8</accession>
<name>A0ABP0D1G8_9PEZI</name>
<evidence type="ECO:0000256" key="1">
    <source>
        <dbReference type="SAM" id="MobiDB-lite"/>
    </source>
</evidence>
<feature type="compositionally biased region" description="Basic residues" evidence="1">
    <location>
        <begin position="57"/>
        <end position="70"/>
    </location>
</feature>
<gene>
    <name evidence="2" type="ORF">SEUCBS140593_010478</name>
</gene>
<sequence length="477" mass="50184">MCCWPFSDVYLEEDPVPYHRRSSGMYQYNWNGQQWVLKQTSLAAASAATIPLAPKSSSRHGHHHAHHGHSHSQSQAQAYKFSHPDRRARVEDTDDDDVPSGRAGKASSNASSSGRAKSVPLGGPVLDPSLPTITASAAASGFPDGNGGTPGLGGHPGFTGINPALGANPVITHLNNGALPQQSYAVQTYPTFLPATNMAAAQGYPFAAAATHAVNGVDPTAITGLSFLPAVPDATNGPMLHTYVPRNDVPGQAGVVYVQQPQQQQAMYTTVSAPYQLPASSPYYMSAIAFPSPVSFVQVHSQPQYYNATGVPITIATTTTPVMAYQQPGVSQPIYVHQQPGVTYMTAGGVGGIGGGGGPPVVMMPGMSGPGGNYFVGGGGGGIGGFGGVGGSIHPEPAMGVGQTPSEVLQEQLEFAYANNLYEPQDFKPADDDKSRFYWLRELDGNWTQRSRATIDHLGCRWYITDGGVFYAVRLPD</sequence>
<comment type="caution">
    <text evidence="2">The sequence shown here is derived from an EMBL/GenBank/DDBJ whole genome shotgun (WGS) entry which is preliminary data.</text>
</comment>
<feature type="compositionally biased region" description="Basic and acidic residues" evidence="1">
    <location>
        <begin position="82"/>
        <end position="91"/>
    </location>
</feature>
<dbReference type="EMBL" id="CAWUHD010000222">
    <property type="protein sequence ID" value="CAK7238252.1"/>
    <property type="molecule type" value="Genomic_DNA"/>
</dbReference>
<feature type="region of interest" description="Disordered" evidence="1">
    <location>
        <begin position="53"/>
        <end position="127"/>
    </location>
</feature>
<organism evidence="2 3">
    <name type="scientific">Sporothrix eucalyptigena</name>
    <dbReference type="NCBI Taxonomy" id="1812306"/>
    <lineage>
        <taxon>Eukaryota</taxon>
        <taxon>Fungi</taxon>
        <taxon>Dikarya</taxon>
        <taxon>Ascomycota</taxon>
        <taxon>Pezizomycotina</taxon>
        <taxon>Sordariomycetes</taxon>
        <taxon>Sordariomycetidae</taxon>
        <taxon>Ophiostomatales</taxon>
        <taxon>Ophiostomataceae</taxon>
        <taxon>Sporothrix</taxon>
    </lineage>
</organism>
<feature type="compositionally biased region" description="Low complexity" evidence="1">
    <location>
        <begin position="100"/>
        <end position="118"/>
    </location>
</feature>
<dbReference type="Proteomes" id="UP001642482">
    <property type="component" value="Unassembled WGS sequence"/>
</dbReference>
<protein>
    <submittedName>
        <fullName evidence="2">Uncharacterized protein</fullName>
    </submittedName>
</protein>
<keyword evidence="3" id="KW-1185">Reference proteome</keyword>
<reference evidence="2 3" key="1">
    <citation type="submission" date="2024-01" db="EMBL/GenBank/DDBJ databases">
        <authorList>
            <person name="Allen C."/>
            <person name="Tagirdzhanova G."/>
        </authorList>
    </citation>
    <scope>NUCLEOTIDE SEQUENCE [LARGE SCALE GENOMIC DNA]</scope>
</reference>